<evidence type="ECO:0000256" key="9">
    <source>
        <dbReference type="ARBA" id="ARBA00023002"/>
    </source>
</evidence>
<evidence type="ECO:0000256" key="15">
    <source>
        <dbReference type="ARBA" id="ARBA00066458"/>
    </source>
</evidence>
<dbReference type="InterPro" id="IPR037396">
    <property type="entry name" value="FMN_HAD"/>
</dbReference>
<dbReference type="PANTHER" id="PTHR10578">
    <property type="entry name" value="S -2-HYDROXY-ACID OXIDASE-RELATED"/>
    <property type="match status" value="1"/>
</dbReference>
<evidence type="ECO:0000313" key="20">
    <source>
        <dbReference type="EMBL" id="KAF2155678.1"/>
    </source>
</evidence>
<dbReference type="SUPFAM" id="SSF51395">
    <property type="entry name" value="FMN-linked oxidoreductases"/>
    <property type="match status" value="1"/>
</dbReference>
<keyword evidence="8" id="KW-0479">Metal-binding</keyword>
<feature type="region of interest" description="Disordered" evidence="17">
    <location>
        <begin position="83"/>
        <end position="104"/>
    </location>
</feature>
<keyword evidence="10" id="KW-0408">Iron</keyword>
<dbReference type="AlphaFoldDB" id="A0A9P4J599"/>
<feature type="domain" description="Cytochrome b5 heme-binding" evidence="18">
    <location>
        <begin position="3"/>
        <end position="80"/>
    </location>
</feature>
<dbReference type="GO" id="GO:0046872">
    <property type="term" value="F:metal ion binding"/>
    <property type="evidence" value="ECO:0007669"/>
    <property type="project" value="UniProtKB-KW"/>
</dbReference>
<evidence type="ECO:0000256" key="1">
    <source>
        <dbReference type="ARBA" id="ARBA00001917"/>
    </source>
</evidence>
<keyword evidence="21" id="KW-1185">Reference proteome</keyword>
<dbReference type="Pfam" id="PF01070">
    <property type="entry name" value="FMN_dh"/>
    <property type="match status" value="1"/>
</dbReference>
<dbReference type="SMART" id="SM01117">
    <property type="entry name" value="Cyt-b5"/>
    <property type="match status" value="1"/>
</dbReference>
<dbReference type="GO" id="GO:0005758">
    <property type="term" value="C:mitochondrial intermembrane space"/>
    <property type="evidence" value="ECO:0007669"/>
    <property type="project" value="UniProtKB-SubCell"/>
</dbReference>
<comment type="cofactor">
    <cofactor evidence="2">
        <name>heme b</name>
        <dbReference type="ChEBI" id="CHEBI:60344"/>
    </cofactor>
</comment>
<dbReference type="Gene3D" id="3.10.120.10">
    <property type="entry name" value="Cytochrome b5-like heme/steroid binding domain"/>
    <property type="match status" value="1"/>
</dbReference>
<dbReference type="Proteomes" id="UP000799439">
    <property type="component" value="Unassembled WGS sequence"/>
</dbReference>
<evidence type="ECO:0000259" key="18">
    <source>
        <dbReference type="PROSITE" id="PS50255"/>
    </source>
</evidence>
<evidence type="ECO:0000256" key="4">
    <source>
        <dbReference type="ARBA" id="ARBA00011881"/>
    </source>
</evidence>
<name>A0A9P4J599_9PEZI</name>
<evidence type="ECO:0000256" key="7">
    <source>
        <dbReference type="ARBA" id="ARBA00022643"/>
    </source>
</evidence>
<dbReference type="InterPro" id="IPR001199">
    <property type="entry name" value="Cyt_B5-like_heme/steroid-bd"/>
</dbReference>
<evidence type="ECO:0000256" key="6">
    <source>
        <dbReference type="ARBA" id="ARBA00022630"/>
    </source>
</evidence>
<sequence length="482" mass="52409">MADKKVTVDEISKHGSPDDCWIVVDGAVWDLSQFAPDHPGGAHVITRHAGRDASESYNSIHDPALLSETLPQSAYKGQLDTSTITDDWAKPPPTTTPELKLGDKPPLSTVLNAQDFESIAERTVSPKTWAFYSSAATDCVTRAHNNSFFSRIYFRPRILRNVSVVSTSTTMLDAPLDLPLYVAPAALAKLIHPDGETAIARGCVATRVAQVISTNASLPLDKIVSSSPSTPFFFQLYVNSARHKTEKLLATIQSSTPITALFVTVDAPVPGKREADERLAADASLSSPMSGATATNDAKGGGLGRVMGSYIDASLSWADIPWLRRHWRGKIVLKGIQTSADAVRAARAGVDGIVVSNHGGRSLDTAPPAVLVLLELRVRCPWIFTRMEVFLDSGVRRGSDVVKCLCLGARAVGMGRSVLWAANYGAEGVEKLVEIVRDEVEVTMKMLGVTRIEELHPGLLNWRDLEGLVPEREGWWRRWARL</sequence>
<evidence type="ECO:0000256" key="8">
    <source>
        <dbReference type="ARBA" id="ARBA00022723"/>
    </source>
</evidence>
<dbReference type="SUPFAM" id="SSF55856">
    <property type="entry name" value="Cytochrome b5-like heme/steroid binding domain"/>
    <property type="match status" value="1"/>
</dbReference>
<evidence type="ECO:0000259" key="19">
    <source>
        <dbReference type="PROSITE" id="PS51349"/>
    </source>
</evidence>
<dbReference type="EC" id="1.1.2.3" evidence="15"/>
<evidence type="ECO:0000256" key="13">
    <source>
        <dbReference type="ARBA" id="ARBA00061137"/>
    </source>
</evidence>
<keyword evidence="6" id="KW-0285">Flavoprotein</keyword>
<dbReference type="Pfam" id="PF00173">
    <property type="entry name" value="Cyt-b5"/>
    <property type="match status" value="1"/>
</dbReference>
<comment type="caution">
    <text evidence="20">The sequence shown here is derived from an EMBL/GenBank/DDBJ whole genome shotgun (WGS) entry which is preliminary data.</text>
</comment>
<proteinExistence type="inferred from homology"/>
<evidence type="ECO:0000256" key="12">
    <source>
        <dbReference type="ARBA" id="ARBA00052399"/>
    </source>
</evidence>
<comment type="similarity">
    <text evidence="13">In the C-terminal section; belongs to the FMN-dependent alpha-hydroxy acid dehydrogenase family.</text>
</comment>
<keyword evidence="7" id="KW-0288">FMN</keyword>
<evidence type="ECO:0000256" key="3">
    <source>
        <dbReference type="ARBA" id="ARBA00004569"/>
    </source>
</evidence>
<keyword evidence="5" id="KW-0349">Heme</keyword>
<dbReference type="InterPro" id="IPR013785">
    <property type="entry name" value="Aldolase_TIM"/>
</dbReference>
<dbReference type="InterPro" id="IPR036400">
    <property type="entry name" value="Cyt_B5-like_heme/steroid_sf"/>
</dbReference>
<feature type="domain" description="FMN hydroxy acid dehydrogenase" evidence="19">
    <location>
        <begin position="105"/>
        <end position="465"/>
    </location>
</feature>
<reference evidence="20" key="1">
    <citation type="journal article" date="2020" name="Stud. Mycol.">
        <title>101 Dothideomycetes genomes: a test case for predicting lifestyles and emergence of pathogens.</title>
        <authorList>
            <person name="Haridas S."/>
            <person name="Albert R."/>
            <person name="Binder M."/>
            <person name="Bloem J."/>
            <person name="Labutti K."/>
            <person name="Salamov A."/>
            <person name="Andreopoulos B."/>
            <person name="Baker S."/>
            <person name="Barry K."/>
            <person name="Bills G."/>
            <person name="Bluhm B."/>
            <person name="Cannon C."/>
            <person name="Castanera R."/>
            <person name="Culley D."/>
            <person name="Daum C."/>
            <person name="Ezra D."/>
            <person name="Gonzalez J."/>
            <person name="Henrissat B."/>
            <person name="Kuo A."/>
            <person name="Liang C."/>
            <person name="Lipzen A."/>
            <person name="Lutzoni F."/>
            <person name="Magnuson J."/>
            <person name="Mondo S."/>
            <person name="Nolan M."/>
            <person name="Ohm R."/>
            <person name="Pangilinan J."/>
            <person name="Park H.-J."/>
            <person name="Ramirez L."/>
            <person name="Alfaro M."/>
            <person name="Sun H."/>
            <person name="Tritt A."/>
            <person name="Yoshinaga Y."/>
            <person name="Zwiers L.-H."/>
            <person name="Turgeon B."/>
            <person name="Goodwin S."/>
            <person name="Spatafora J."/>
            <person name="Crous P."/>
            <person name="Grigoriev I."/>
        </authorList>
    </citation>
    <scope>NUCLEOTIDE SEQUENCE</scope>
    <source>
        <strain evidence="20">CBS 260.36</strain>
    </source>
</reference>
<dbReference type="FunFam" id="3.20.20.70:FF:000062">
    <property type="entry name" value="Cytochrome b2, mitochondrial, putative"/>
    <property type="match status" value="1"/>
</dbReference>
<keyword evidence="11" id="KW-0496">Mitochondrion</keyword>
<dbReference type="InterPro" id="IPR037458">
    <property type="entry name" value="L-MDH/L-LDH_FMN-bd"/>
</dbReference>
<evidence type="ECO:0000256" key="2">
    <source>
        <dbReference type="ARBA" id="ARBA00001970"/>
    </source>
</evidence>
<comment type="cofactor">
    <cofactor evidence="1">
        <name>FMN</name>
        <dbReference type="ChEBI" id="CHEBI:58210"/>
    </cofactor>
</comment>
<dbReference type="CDD" id="cd02922">
    <property type="entry name" value="FCB2_FMN"/>
    <property type="match status" value="1"/>
</dbReference>
<gene>
    <name evidence="20" type="ORF">K461DRAFT_221718</name>
</gene>
<comment type="subunit">
    <text evidence="4">Homotetramer.</text>
</comment>
<dbReference type="PROSITE" id="PS50255">
    <property type="entry name" value="CYTOCHROME_B5_2"/>
    <property type="match status" value="1"/>
</dbReference>
<evidence type="ECO:0000256" key="16">
    <source>
        <dbReference type="ARBA" id="ARBA00068515"/>
    </source>
</evidence>
<dbReference type="PROSITE" id="PS51349">
    <property type="entry name" value="FMN_HYDROXY_ACID_DH_2"/>
    <property type="match status" value="1"/>
</dbReference>
<keyword evidence="9" id="KW-0560">Oxidoreductase</keyword>
<organism evidence="20 21">
    <name type="scientific">Myriangium duriaei CBS 260.36</name>
    <dbReference type="NCBI Taxonomy" id="1168546"/>
    <lineage>
        <taxon>Eukaryota</taxon>
        <taxon>Fungi</taxon>
        <taxon>Dikarya</taxon>
        <taxon>Ascomycota</taxon>
        <taxon>Pezizomycotina</taxon>
        <taxon>Dothideomycetes</taxon>
        <taxon>Dothideomycetidae</taxon>
        <taxon>Myriangiales</taxon>
        <taxon>Myriangiaceae</taxon>
        <taxon>Myriangium</taxon>
    </lineage>
</organism>
<comment type="similarity">
    <text evidence="14">In the N-terminal section; belongs to the cytochrome b5 family.</text>
</comment>
<dbReference type="EMBL" id="ML996082">
    <property type="protein sequence ID" value="KAF2155678.1"/>
    <property type="molecule type" value="Genomic_DNA"/>
</dbReference>
<evidence type="ECO:0000256" key="11">
    <source>
        <dbReference type="ARBA" id="ARBA00023128"/>
    </source>
</evidence>
<dbReference type="InterPro" id="IPR000262">
    <property type="entry name" value="FMN-dep_DH"/>
</dbReference>
<dbReference type="PANTHER" id="PTHR10578:SF104">
    <property type="entry name" value="CYTOCHROME B2, MITOCHONDRIAL-RELATED"/>
    <property type="match status" value="1"/>
</dbReference>
<dbReference type="Gene3D" id="3.20.20.70">
    <property type="entry name" value="Aldolase class I"/>
    <property type="match status" value="1"/>
</dbReference>
<evidence type="ECO:0000256" key="14">
    <source>
        <dbReference type="ARBA" id="ARBA00061589"/>
    </source>
</evidence>
<dbReference type="OrthoDB" id="1925334at2759"/>
<evidence type="ECO:0000313" key="21">
    <source>
        <dbReference type="Proteomes" id="UP000799439"/>
    </source>
</evidence>
<evidence type="ECO:0000256" key="17">
    <source>
        <dbReference type="SAM" id="MobiDB-lite"/>
    </source>
</evidence>
<protein>
    <recommendedName>
        <fullName evidence="16">L-lactate dehydrogenase (cytochrome)</fullName>
        <ecNumber evidence="15">1.1.2.3</ecNumber>
    </recommendedName>
</protein>
<comment type="catalytic activity">
    <reaction evidence="12">
        <text>(S)-lactate + 2 Fe(III)-[cytochrome c] = 2 Fe(II)-[cytochrome c] + pyruvate + 2 H(+)</text>
        <dbReference type="Rhea" id="RHEA:19909"/>
        <dbReference type="Rhea" id="RHEA-COMP:10350"/>
        <dbReference type="Rhea" id="RHEA-COMP:14399"/>
        <dbReference type="ChEBI" id="CHEBI:15361"/>
        <dbReference type="ChEBI" id="CHEBI:15378"/>
        <dbReference type="ChEBI" id="CHEBI:16651"/>
        <dbReference type="ChEBI" id="CHEBI:29033"/>
        <dbReference type="ChEBI" id="CHEBI:29034"/>
        <dbReference type="EC" id="1.1.2.3"/>
    </reaction>
    <physiologicalReaction direction="left-to-right" evidence="12">
        <dbReference type="Rhea" id="RHEA:19910"/>
    </physiologicalReaction>
</comment>
<evidence type="ECO:0000256" key="5">
    <source>
        <dbReference type="ARBA" id="ARBA00022617"/>
    </source>
</evidence>
<evidence type="ECO:0000256" key="10">
    <source>
        <dbReference type="ARBA" id="ARBA00023004"/>
    </source>
</evidence>
<dbReference type="GO" id="GO:0004460">
    <property type="term" value="F:L-lactate dehydrogenase (cytochrome) activity"/>
    <property type="evidence" value="ECO:0007669"/>
    <property type="project" value="UniProtKB-EC"/>
</dbReference>
<accession>A0A9P4J599</accession>
<comment type="subcellular location">
    <subcellularLocation>
        <location evidence="3">Mitochondrion intermembrane space</location>
    </subcellularLocation>
</comment>